<dbReference type="AlphaFoldDB" id="B9XJJ4"/>
<evidence type="ECO:0000256" key="1">
    <source>
        <dbReference type="SAM" id="Phobius"/>
    </source>
</evidence>
<sequence length="126" mass="13879" precursor="true">MPHSHIISTITIPPGPSPLLLAFIISVFTAFSLAAVVGLFTLRDWSWRRFIPLSCSILAILPTICSHLGLNETLLELACFSYLPAIALLCLTLFLARRARGLSEHVLRSASLILFLYGIYNAIRAI</sequence>
<reference evidence="2 3" key="1">
    <citation type="journal article" date="2011" name="J. Bacteriol.">
        <title>Genome sequence of 'Pedosphaera parvula' Ellin514, an aerobic Verrucomicrobial isolate from pasture soil.</title>
        <authorList>
            <person name="Kant R."/>
            <person name="van Passel M.W."/>
            <person name="Sangwan P."/>
            <person name="Palva A."/>
            <person name="Lucas S."/>
            <person name="Copeland A."/>
            <person name="Lapidus A."/>
            <person name="Glavina Del Rio T."/>
            <person name="Dalin E."/>
            <person name="Tice H."/>
            <person name="Bruce D."/>
            <person name="Goodwin L."/>
            <person name="Pitluck S."/>
            <person name="Chertkov O."/>
            <person name="Larimer F.W."/>
            <person name="Land M.L."/>
            <person name="Hauser L."/>
            <person name="Brettin T.S."/>
            <person name="Detter J.C."/>
            <person name="Han S."/>
            <person name="de Vos W.M."/>
            <person name="Janssen P.H."/>
            <person name="Smidt H."/>
        </authorList>
    </citation>
    <scope>NUCLEOTIDE SEQUENCE [LARGE SCALE GENOMIC DNA]</scope>
    <source>
        <strain evidence="2 3">Ellin514</strain>
    </source>
</reference>
<keyword evidence="3" id="KW-1185">Reference proteome</keyword>
<comment type="caution">
    <text evidence="2">The sequence shown here is derived from an EMBL/GenBank/DDBJ whole genome shotgun (WGS) entry which is preliminary data.</text>
</comment>
<feature type="transmembrane region" description="Helical" evidence="1">
    <location>
        <begin position="20"/>
        <end position="42"/>
    </location>
</feature>
<evidence type="ECO:0000313" key="2">
    <source>
        <dbReference type="EMBL" id="EEF60055.1"/>
    </source>
</evidence>
<keyword evidence="1" id="KW-0812">Transmembrane</keyword>
<dbReference type="STRING" id="320771.Cflav_PD3114"/>
<name>B9XJJ4_PEDPL</name>
<evidence type="ECO:0000313" key="3">
    <source>
        <dbReference type="Proteomes" id="UP000003688"/>
    </source>
</evidence>
<gene>
    <name evidence="2" type="ORF">Cflav_PD3114</name>
</gene>
<accession>B9XJJ4</accession>
<dbReference type="Proteomes" id="UP000003688">
    <property type="component" value="Unassembled WGS sequence"/>
</dbReference>
<protein>
    <submittedName>
        <fullName evidence="2">Uncharacterized protein</fullName>
    </submittedName>
</protein>
<keyword evidence="1" id="KW-1133">Transmembrane helix</keyword>
<dbReference type="EMBL" id="ABOX02000021">
    <property type="protein sequence ID" value="EEF60055.1"/>
    <property type="molecule type" value="Genomic_DNA"/>
</dbReference>
<proteinExistence type="predicted"/>
<organism evidence="2 3">
    <name type="scientific">Pedosphaera parvula (strain Ellin514)</name>
    <dbReference type="NCBI Taxonomy" id="320771"/>
    <lineage>
        <taxon>Bacteria</taxon>
        <taxon>Pseudomonadati</taxon>
        <taxon>Verrucomicrobiota</taxon>
        <taxon>Pedosphaerae</taxon>
        <taxon>Pedosphaerales</taxon>
        <taxon>Pedosphaeraceae</taxon>
        <taxon>Pedosphaera</taxon>
    </lineage>
</organism>
<feature type="transmembrane region" description="Helical" evidence="1">
    <location>
        <begin position="75"/>
        <end position="94"/>
    </location>
</feature>
<keyword evidence="1" id="KW-0472">Membrane</keyword>
<feature type="transmembrane region" description="Helical" evidence="1">
    <location>
        <begin position="106"/>
        <end position="123"/>
    </location>
</feature>